<keyword evidence="2" id="KW-0479">Metal-binding</keyword>
<gene>
    <name evidence="9" type="ORF">METZ01_LOCUS498370</name>
</gene>
<keyword evidence="3" id="KW-0227">DNA damage</keyword>
<feature type="non-terminal residue" evidence="9">
    <location>
        <position position="1"/>
    </location>
</feature>
<evidence type="ECO:0000313" key="9">
    <source>
        <dbReference type="EMBL" id="SVE45516.1"/>
    </source>
</evidence>
<dbReference type="Gene3D" id="3.40.470.10">
    <property type="entry name" value="Uracil-DNA glycosylase-like domain"/>
    <property type="match status" value="1"/>
</dbReference>
<dbReference type="AlphaFoldDB" id="A0A383DLZ8"/>
<dbReference type="PANTHER" id="PTHR33693">
    <property type="entry name" value="TYPE-5 URACIL-DNA GLYCOSYLASE"/>
    <property type="match status" value="1"/>
</dbReference>
<dbReference type="InterPro" id="IPR036895">
    <property type="entry name" value="Uracil-DNA_glycosylase-like_sf"/>
</dbReference>
<dbReference type="InterPro" id="IPR005122">
    <property type="entry name" value="Uracil-DNA_glycosylase-like"/>
</dbReference>
<keyword evidence="6" id="KW-0411">Iron-sulfur</keyword>
<proteinExistence type="predicted"/>
<dbReference type="PANTHER" id="PTHR33693:SF1">
    <property type="entry name" value="TYPE-4 URACIL-DNA GLYCOSYLASE"/>
    <property type="match status" value="1"/>
</dbReference>
<keyword evidence="1" id="KW-0004">4Fe-4S</keyword>
<evidence type="ECO:0000256" key="2">
    <source>
        <dbReference type="ARBA" id="ARBA00022723"/>
    </source>
</evidence>
<evidence type="ECO:0000256" key="1">
    <source>
        <dbReference type="ARBA" id="ARBA00022485"/>
    </source>
</evidence>
<dbReference type="GO" id="GO:0046872">
    <property type="term" value="F:metal ion binding"/>
    <property type="evidence" value="ECO:0007669"/>
    <property type="project" value="UniProtKB-KW"/>
</dbReference>
<evidence type="ECO:0000256" key="5">
    <source>
        <dbReference type="ARBA" id="ARBA00023004"/>
    </source>
</evidence>
<keyword evidence="4" id="KW-0378">Hydrolase</keyword>
<keyword evidence="7" id="KW-0234">DNA repair</keyword>
<feature type="domain" description="Uracil-DNA glycosylase-like" evidence="8">
    <location>
        <begin position="68"/>
        <end position="96"/>
    </location>
</feature>
<evidence type="ECO:0000256" key="6">
    <source>
        <dbReference type="ARBA" id="ARBA00023014"/>
    </source>
</evidence>
<evidence type="ECO:0000256" key="7">
    <source>
        <dbReference type="ARBA" id="ARBA00023204"/>
    </source>
</evidence>
<dbReference type="EMBL" id="UINC01218475">
    <property type="protein sequence ID" value="SVE45516.1"/>
    <property type="molecule type" value="Genomic_DNA"/>
</dbReference>
<dbReference type="GO" id="GO:0097506">
    <property type="term" value="F:deaminated base DNA N-glycosylase activity"/>
    <property type="evidence" value="ECO:0007669"/>
    <property type="project" value="UniProtKB-ARBA"/>
</dbReference>
<dbReference type="InterPro" id="IPR051536">
    <property type="entry name" value="UDG_Type-4/5"/>
</dbReference>
<sequence length="96" mass="10881">VVTEVRRQGYLKALEIDVYMLRRERQPPESHNEGYAESGQGKGWEALRDTVVVCTRCALHQTRTQTVFGVGNPSADWMIIGEAPGQEEDRYGEPFI</sequence>
<evidence type="ECO:0000256" key="3">
    <source>
        <dbReference type="ARBA" id="ARBA00022763"/>
    </source>
</evidence>
<feature type="non-terminal residue" evidence="9">
    <location>
        <position position="96"/>
    </location>
</feature>
<organism evidence="9">
    <name type="scientific">marine metagenome</name>
    <dbReference type="NCBI Taxonomy" id="408172"/>
    <lineage>
        <taxon>unclassified sequences</taxon>
        <taxon>metagenomes</taxon>
        <taxon>ecological metagenomes</taxon>
    </lineage>
</organism>
<dbReference type="GO" id="GO:0051539">
    <property type="term" value="F:4 iron, 4 sulfur cluster binding"/>
    <property type="evidence" value="ECO:0007669"/>
    <property type="project" value="UniProtKB-KW"/>
</dbReference>
<dbReference type="SUPFAM" id="SSF52141">
    <property type="entry name" value="Uracil-DNA glycosylase-like"/>
    <property type="match status" value="1"/>
</dbReference>
<reference evidence="9" key="1">
    <citation type="submission" date="2018-05" db="EMBL/GenBank/DDBJ databases">
        <authorList>
            <person name="Lanie J.A."/>
            <person name="Ng W.-L."/>
            <person name="Kazmierczak K.M."/>
            <person name="Andrzejewski T.M."/>
            <person name="Davidsen T.M."/>
            <person name="Wayne K.J."/>
            <person name="Tettelin H."/>
            <person name="Glass J.I."/>
            <person name="Rusch D."/>
            <person name="Podicherti R."/>
            <person name="Tsui H.-C.T."/>
            <person name="Winkler M.E."/>
        </authorList>
    </citation>
    <scope>NUCLEOTIDE SEQUENCE</scope>
</reference>
<evidence type="ECO:0000259" key="8">
    <source>
        <dbReference type="Pfam" id="PF03167"/>
    </source>
</evidence>
<evidence type="ECO:0000256" key="4">
    <source>
        <dbReference type="ARBA" id="ARBA00022801"/>
    </source>
</evidence>
<protein>
    <recommendedName>
        <fullName evidence="8">Uracil-DNA glycosylase-like domain-containing protein</fullName>
    </recommendedName>
</protein>
<dbReference type="GO" id="GO:0006281">
    <property type="term" value="P:DNA repair"/>
    <property type="evidence" value="ECO:0007669"/>
    <property type="project" value="UniProtKB-KW"/>
</dbReference>
<dbReference type="Pfam" id="PF03167">
    <property type="entry name" value="UDG"/>
    <property type="match status" value="1"/>
</dbReference>
<keyword evidence="5" id="KW-0408">Iron</keyword>
<name>A0A383DLZ8_9ZZZZ</name>
<accession>A0A383DLZ8</accession>